<feature type="transmembrane region" description="Helical" evidence="2">
    <location>
        <begin position="206"/>
        <end position="224"/>
    </location>
</feature>
<evidence type="ECO:0000256" key="1">
    <source>
        <dbReference type="SAM" id="MobiDB-lite"/>
    </source>
</evidence>
<evidence type="ECO:0008006" key="5">
    <source>
        <dbReference type="Google" id="ProtNLM"/>
    </source>
</evidence>
<gene>
    <name evidence="3" type="ORF">HQQ74_09260</name>
</gene>
<reference evidence="3" key="1">
    <citation type="submission" date="2020-05" db="EMBL/GenBank/DDBJ databases">
        <title>The first insight into the ecology of ammonia-tolerant syntrophic propionate oxidizing bacteria.</title>
        <authorList>
            <person name="Singh A."/>
            <person name="Schnurer A."/>
            <person name="Westerholm M."/>
        </authorList>
    </citation>
    <scope>NUCLEOTIDE SEQUENCE</scope>
    <source>
        <strain evidence="3">MAG54</strain>
    </source>
</reference>
<name>A0A8T7H4V2_9EURY</name>
<accession>A0A8T7H4V2</accession>
<evidence type="ECO:0000256" key="2">
    <source>
        <dbReference type="SAM" id="Phobius"/>
    </source>
</evidence>
<keyword evidence="2" id="KW-0812">Transmembrane</keyword>
<dbReference type="AlphaFoldDB" id="A0A8T7H4V2"/>
<feature type="compositionally biased region" description="Low complexity" evidence="1">
    <location>
        <begin position="174"/>
        <end position="190"/>
    </location>
</feature>
<dbReference type="EMBL" id="JABMJE010000158">
    <property type="protein sequence ID" value="NQS78867.1"/>
    <property type="molecule type" value="Genomic_DNA"/>
</dbReference>
<keyword evidence="2" id="KW-0472">Membrane</keyword>
<feature type="region of interest" description="Disordered" evidence="1">
    <location>
        <begin position="124"/>
        <end position="201"/>
    </location>
</feature>
<dbReference type="Proteomes" id="UP000737555">
    <property type="component" value="Unassembled WGS sequence"/>
</dbReference>
<comment type="caution">
    <text evidence="3">The sequence shown here is derived from an EMBL/GenBank/DDBJ whole genome shotgun (WGS) entry which is preliminary data.</text>
</comment>
<organism evidence="3 4">
    <name type="scientific">Methanoculleus bourgensis</name>
    <dbReference type="NCBI Taxonomy" id="83986"/>
    <lineage>
        <taxon>Archaea</taxon>
        <taxon>Methanobacteriati</taxon>
        <taxon>Methanobacteriota</taxon>
        <taxon>Stenosarchaea group</taxon>
        <taxon>Methanomicrobia</taxon>
        <taxon>Methanomicrobiales</taxon>
        <taxon>Methanomicrobiaceae</taxon>
        <taxon>Methanoculleus</taxon>
    </lineage>
</organism>
<evidence type="ECO:0000313" key="3">
    <source>
        <dbReference type="EMBL" id="NQS78867.1"/>
    </source>
</evidence>
<evidence type="ECO:0000313" key="4">
    <source>
        <dbReference type="Proteomes" id="UP000737555"/>
    </source>
</evidence>
<keyword evidence="2" id="KW-1133">Transmembrane helix</keyword>
<proteinExistence type="predicted"/>
<protein>
    <recommendedName>
        <fullName evidence="5">PGF-CTERM sorting domain-containing protein</fullName>
    </recommendedName>
</protein>
<sequence>MKLSPFGTAVLLILAAAAFVSVVSAIPALPHAFCGDVVVNGAPAPDGTEVSATISEGTLVTGTQNPVTTVGGSFGKGGADLLLVQGEIPNGAIITFHVNGVPTDTTGVFEAGGGPTTIRLSVTTGATPLPTTSESVSSGGGGGGGDDTTTAPTEVPEKTVTAEPGGETVTREMPASPAATTPAVAEEPSAGTQEAARTTAPRETPLVYAPIATIAGVILIFAWTRRQ</sequence>